<name>A0A8S2F3R1_9BILA</name>
<dbReference type="Proteomes" id="UP000677228">
    <property type="component" value="Unassembled WGS sequence"/>
</dbReference>
<sequence length="160" mass="18460">MSILFLVRATGKENHNINIEISARQLHGKNRILVGQRANEIDPLGVFREHVKDANESLLLWATTQDVKQLKLSRKRHIIIEKRCIDEDIFKECRIIGRAYLTADVTSNDVKGMPTLAYHAANKNTDAKRENLNKSPSMYEQDKYPRLKRNQLTSLSDNFE</sequence>
<evidence type="ECO:0000313" key="2">
    <source>
        <dbReference type="EMBL" id="CAF1331118.1"/>
    </source>
</evidence>
<accession>A0A8S2F3R1</accession>
<evidence type="ECO:0000313" key="3">
    <source>
        <dbReference type="EMBL" id="CAF4142465.1"/>
    </source>
</evidence>
<comment type="caution">
    <text evidence="2">The sequence shown here is derived from an EMBL/GenBank/DDBJ whole genome shotgun (WGS) entry which is preliminary data.</text>
</comment>
<dbReference type="EMBL" id="CAJOBA010042967">
    <property type="protein sequence ID" value="CAF4142465.1"/>
    <property type="molecule type" value="Genomic_DNA"/>
</dbReference>
<evidence type="ECO:0000313" key="4">
    <source>
        <dbReference type="Proteomes" id="UP000677228"/>
    </source>
</evidence>
<evidence type="ECO:0000256" key="1">
    <source>
        <dbReference type="SAM" id="MobiDB-lite"/>
    </source>
</evidence>
<proteinExistence type="predicted"/>
<feature type="non-terminal residue" evidence="2">
    <location>
        <position position="1"/>
    </location>
</feature>
<dbReference type="AlphaFoldDB" id="A0A8S2F3R1"/>
<dbReference type="Proteomes" id="UP000682733">
    <property type="component" value="Unassembled WGS sequence"/>
</dbReference>
<protein>
    <submittedName>
        <fullName evidence="2">Uncharacterized protein</fullName>
    </submittedName>
</protein>
<organism evidence="2 4">
    <name type="scientific">Didymodactylos carnosus</name>
    <dbReference type="NCBI Taxonomy" id="1234261"/>
    <lineage>
        <taxon>Eukaryota</taxon>
        <taxon>Metazoa</taxon>
        <taxon>Spiralia</taxon>
        <taxon>Gnathifera</taxon>
        <taxon>Rotifera</taxon>
        <taxon>Eurotatoria</taxon>
        <taxon>Bdelloidea</taxon>
        <taxon>Philodinida</taxon>
        <taxon>Philodinidae</taxon>
        <taxon>Didymodactylos</taxon>
    </lineage>
</organism>
<gene>
    <name evidence="2" type="ORF">OVA965_LOCUS29893</name>
    <name evidence="3" type="ORF">TMI583_LOCUS30679</name>
</gene>
<feature type="region of interest" description="Disordered" evidence="1">
    <location>
        <begin position="121"/>
        <end position="146"/>
    </location>
</feature>
<reference evidence="2" key="1">
    <citation type="submission" date="2021-02" db="EMBL/GenBank/DDBJ databases">
        <authorList>
            <person name="Nowell W R."/>
        </authorList>
    </citation>
    <scope>NUCLEOTIDE SEQUENCE</scope>
</reference>
<dbReference type="EMBL" id="CAJNOK010021354">
    <property type="protein sequence ID" value="CAF1331118.1"/>
    <property type="molecule type" value="Genomic_DNA"/>
</dbReference>